<evidence type="ECO:0000256" key="3">
    <source>
        <dbReference type="ARBA" id="ARBA00023239"/>
    </source>
</evidence>
<dbReference type="CDD" id="cd06447">
    <property type="entry name" value="D-Ser-dehyd"/>
    <property type="match status" value="1"/>
</dbReference>
<evidence type="ECO:0000256" key="6">
    <source>
        <dbReference type="HAMAP-Rule" id="MF_01030"/>
    </source>
</evidence>
<dbReference type="STRING" id="1006000.GKAS_02853"/>
<proteinExistence type="inferred from homology"/>
<evidence type="ECO:0000256" key="1">
    <source>
        <dbReference type="ARBA" id="ARBA00001933"/>
    </source>
</evidence>
<dbReference type="InterPro" id="IPR011780">
    <property type="entry name" value="D_Ser_am_lyase"/>
</dbReference>
<evidence type="ECO:0000313" key="9">
    <source>
        <dbReference type="Proteomes" id="UP000240892"/>
    </source>
</evidence>
<dbReference type="RefSeq" id="WP_106924823.1">
    <property type="nucleotide sequence ID" value="NZ_CABMMU010000003.1"/>
</dbReference>
<dbReference type="Proteomes" id="UP000240892">
    <property type="component" value="Unassembled WGS sequence"/>
</dbReference>
<dbReference type="InterPro" id="IPR050147">
    <property type="entry name" value="Ser/Thr_Dehydratase"/>
</dbReference>
<dbReference type="GO" id="GO:0009097">
    <property type="term" value="P:isoleucine biosynthetic process"/>
    <property type="evidence" value="ECO:0007669"/>
    <property type="project" value="TreeGrafter"/>
</dbReference>
<keyword evidence="9" id="KW-1185">Reference proteome</keyword>
<dbReference type="HAMAP" id="MF_01030">
    <property type="entry name" value="D_Ser_dehydrat"/>
    <property type="match status" value="1"/>
</dbReference>
<feature type="domain" description="Tryptophan synthase beta chain-like PALP" evidence="7">
    <location>
        <begin position="92"/>
        <end position="392"/>
    </location>
</feature>
<dbReference type="SUPFAM" id="SSF53686">
    <property type="entry name" value="Tryptophan synthase beta subunit-like PLP-dependent enzymes"/>
    <property type="match status" value="1"/>
</dbReference>
<evidence type="ECO:0000313" key="8">
    <source>
        <dbReference type="EMBL" id="PSR47607.1"/>
    </source>
</evidence>
<sequence length="440" mass="47560">MENIQTLIAQHPLVEDLVALKETTWFNPGTTSLAEGLPYVGLTAHDVEDAHARLTRFAPYLAQAFPETAATGGIIESELAAIPAMQKRLEKAFGQHINGELLLKKDSHLPISGSIKARGGIYEVLTHAEKLALEAGLLTTKDDYRVLLSPEFKQFFSQYSIAVGSTGNLGMSIGIMSARIGFNVTVHMSADARAWKKAKLRSHGVTVVEYEEDYGVAVEQGRKAAESDPNCFFIDDENSRTLFLGYAVAGQRLKAQFAQQGRVVDADHPLFVYLPCGVGGGPGGVAFGLKLAFGDNVHCFFAEPTHSPCMLLGIYTGLHDTLSVQDIGIDNLTAADGLAVGRASGFVGRAMERLLDGLYTLDDQTMYDMLGWLAQEEGIRLEPSALAGMAGPQHVCASRAYQQMHDFSTEQLNHATHLVWATGGGMVPEAEMAQYLAKGR</sequence>
<dbReference type="GO" id="GO:0016836">
    <property type="term" value="F:hydro-lyase activity"/>
    <property type="evidence" value="ECO:0007669"/>
    <property type="project" value="UniProtKB-UniRule"/>
</dbReference>
<accession>A0A2T2Y502</accession>
<dbReference type="PROSITE" id="PS00165">
    <property type="entry name" value="DEHYDRATASE_SER_THR"/>
    <property type="match status" value="1"/>
</dbReference>
<dbReference type="FunFam" id="3.40.50.1100:FF:000018">
    <property type="entry name" value="D-serine dehydratase"/>
    <property type="match status" value="1"/>
</dbReference>
<dbReference type="PANTHER" id="PTHR48078:SF9">
    <property type="entry name" value="D-SERINE DEHYDRATASE"/>
    <property type="match status" value="1"/>
</dbReference>
<dbReference type="AlphaFoldDB" id="A0A2T2Y502"/>
<evidence type="ECO:0000256" key="4">
    <source>
        <dbReference type="ARBA" id="ARBA00050422"/>
    </source>
</evidence>
<dbReference type="InterPro" id="IPR000634">
    <property type="entry name" value="Ser/Thr_deHydtase_PyrdxlP-BS"/>
</dbReference>
<dbReference type="Pfam" id="PF00291">
    <property type="entry name" value="PALP"/>
    <property type="match status" value="1"/>
</dbReference>
<dbReference type="InterPro" id="IPR036052">
    <property type="entry name" value="TrpB-like_PALP_sf"/>
</dbReference>
<organism evidence="8 9">
    <name type="scientific">Kluyvera genomosp. 2</name>
    <dbReference type="NCBI Taxonomy" id="2774054"/>
    <lineage>
        <taxon>Bacteria</taxon>
        <taxon>Pseudomonadati</taxon>
        <taxon>Pseudomonadota</taxon>
        <taxon>Gammaproteobacteria</taxon>
        <taxon>Enterobacterales</taxon>
        <taxon>Enterobacteriaceae</taxon>
        <taxon>Kluyvera</taxon>
    </lineage>
</organism>
<evidence type="ECO:0000256" key="5">
    <source>
        <dbReference type="ARBA" id="ARBA00061269"/>
    </source>
</evidence>
<dbReference type="GO" id="GO:0030170">
    <property type="term" value="F:pyridoxal phosphate binding"/>
    <property type="evidence" value="ECO:0007669"/>
    <property type="project" value="InterPro"/>
</dbReference>
<reference evidence="8 9" key="1">
    <citation type="submission" date="2018-03" db="EMBL/GenBank/DDBJ databases">
        <title>First report of an OXA-48+CTX-M-M-producing Kluyvera ascorbata clone recovered from patients admitted in a University Hospital in Madrid, Spain.</title>
        <authorList>
            <person name="Hernandez-Garcia M."/>
            <person name="Leon-Sampedro R."/>
            <person name="Perez-Viso B."/>
            <person name="Morosini M.I."/>
            <person name="Lopez-Fresnena N."/>
            <person name="Coque T.M."/>
            <person name="Bonten M."/>
            <person name="Malhotra-Kumar S."/>
            <person name="Ruiz-Garbajosa P."/>
            <person name="Canton R."/>
        </authorList>
    </citation>
    <scope>NUCLEOTIDE SEQUENCE [LARGE SCALE GENOMIC DNA]</scope>
    <source>
        <strain evidence="8 9">KA2</strain>
    </source>
</reference>
<dbReference type="EMBL" id="PYHO01000003">
    <property type="protein sequence ID" value="PSR47607.1"/>
    <property type="molecule type" value="Genomic_DNA"/>
</dbReference>
<evidence type="ECO:0000259" key="7">
    <source>
        <dbReference type="Pfam" id="PF00291"/>
    </source>
</evidence>
<dbReference type="NCBIfam" id="NF002823">
    <property type="entry name" value="PRK02991.1"/>
    <property type="match status" value="1"/>
</dbReference>
<feature type="modified residue" description="N6-(pyridoxal phosphate)lysine" evidence="6">
    <location>
        <position position="116"/>
    </location>
</feature>
<dbReference type="NCBIfam" id="TIGR02035">
    <property type="entry name" value="D_Ser_am_lyase"/>
    <property type="match status" value="1"/>
</dbReference>
<protein>
    <recommendedName>
        <fullName evidence="6">D-serine dehydratase</fullName>
        <ecNumber evidence="6">4.3.1.18</ecNumber>
    </recommendedName>
    <alternativeName>
        <fullName evidence="6">D-serine deaminase</fullName>
        <shortName evidence="6">DSD</shortName>
    </alternativeName>
</protein>
<dbReference type="GO" id="GO:0008721">
    <property type="term" value="F:D-serine ammonia-lyase activity"/>
    <property type="evidence" value="ECO:0007669"/>
    <property type="project" value="UniProtKB-EC"/>
</dbReference>
<gene>
    <name evidence="6 8" type="primary">dsdA</name>
    <name evidence="8" type="ORF">C8256_04570</name>
</gene>
<name>A0A2T2Y502_9ENTR</name>
<keyword evidence="2 6" id="KW-0663">Pyridoxal phosphate</keyword>
<comment type="subunit">
    <text evidence="6">Monomer.</text>
</comment>
<dbReference type="Gene3D" id="3.40.50.1100">
    <property type="match status" value="2"/>
</dbReference>
<dbReference type="InterPro" id="IPR001926">
    <property type="entry name" value="TrpB-like_PALP"/>
</dbReference>
<comment type="caution">
    <text evidence="8">The sequence shown here is derived from an EMBL/GenBank/DDBJ whole genome shotgun (WGS) entry which is preliminary data.</text>
</comment>
<evidence type="ECO:0000256" key="2">
    <source>
        <dbReference type="ARBA" id="ARBA00022898"/>
    </source>
</evidence>
<dbReference type="EC" id="4.3.1.18" evidence="6"/>
<comment type="cofactor">
    <cofactor evidence="1 6">
        <name>pyridoxal 5'-phosphate</name>
        <dbReference type="ChEBI" id="CHEBI:597326"/>
    </cofactor>
</comment>
<dbReference type="PANTHER" id="PTHR48078">
    <property type="entry name" value="THREONINE DEHYDRATASE, MITOCHONDRIAL-RELATED"/>
    <property type="match status" value="1"/>
</dbReference>
<dbReference type="GO" id="GO:0036088">
    <property type="term" value="P:D-serine catabolic process"/>
    <property type="evidence" value="ECO:0007669"/>
    <property type="project" value="TreeGrafter"/>
</dbReference>
<comment type="catalytic activity">
    <reaction evidence="4 6">
        <text>D-serine = pyruvate + NH4(+)</text>
        <dbReference type="Rhea" id="RHEA:13977"/>
        <dbReference type="ChEBI" id="CHEBI:15361"/>
        <dbReference type="ChEBI" id="CHEBI:28938"/>
        <dbReference type="ChEBI" id="CHEBI:35247"/>
        <dbReference type="EC" id="4.3.1.18"/>
    </reaction>
</comment>
<comment type="similarity">
    <text evidence="5 6">Belongs to the serine/threonine dehydratase family. DsdA subfamily.</text>
</comment>
<keyword evidence="3 6" id="KW-0456">Lyase</keyword>